<dbReference type="SUPFAM" id="SSF46689">
    <property type="entry name" value="Homeodomain-like"/>
    <property type="match status" value="1"/>
</dbReference>
<dbReference type="PROSITE" id="PS50090">
    <property type="entry name" value="MYB_LIKE"/>
    <property type="match status" value="2"/>
</dbReference>
<evidence type="ECO:0000259" key="8">
    <source>
        <dbReference type="PROSITE" id="PS51294"/>
    </source>
</evidence>
<evidence type="ECO:0000256" key="3">
    <source>
        <dbReference type="ARBA" id="ARBA00023015"/>
    </source>
</evidence>
<comment type="subcellular location">
    <subcellularLocation>
        <location evidence="1">Nucleus</location>
    </subcellularLocation>
</comment>
<protein>
    <recommendedName>
        <fullName evidence="11">Myb proto-oncogene protein, plant</fullName>
    </recommendedName>
</protein>
<keyword evidence="2" id="KW-0677">Repeat</keyword>
<reference evidence="9" key="1">
    <citation type="submission" date="2018-01" db="EMBL/GenBank/DDBJ databases">
        <authorList>
            <person name="Mao J.F."/>
        </authorList>
    </citation>
    <scope>NUCLEOTIDE SEQUENCE</scope>
    <source>
        <strain evidence="9">Huo1</strain>
        <tissue evidence="9">Leaf</tissue>
    </source>
</reference>
<keyword evidence="10" id="KW-1185">Reference proteome</keyword>
<comment type="caution">
    <text evidence="9">The sequence shown here is derived from an EMBL/GenBank/DDBJ whole genome shotgun (WGS) entry which is preliminary data.</text>
</comment>
<evidence type="ECO:0000313" key="10">
    <source>
        <dbReference type="Proteomes" id="UP000298416"/>
    </source>
</evidence>
<proteinExistence type="predicted"/>
<keyword evidence="3" id="KW-0805">Transcription regulation</keyword>
<evidence type="ECO:0000259" key="7">
    <source>
        <dbReference type="PROSITE" id="PS50090"/>
    </source>
</evidence>
<dbReference type="Proteomes" id="UP000298416">
    <property type="component" value="Unassembled WGS sequence"/>
</dbReference>
<evidence type="ECO:0000256" key="2">
    <source>
        <dbReference type="ARBA" id="ARBA00022737"/>
    </source>
</evidence>
<dbReference type="PANTHER" id="PTHR45614:SF264">
    <property type="entry name" value="HOMEODOMAIN-RELATED"/>
    <property type="match status" value="1"/>
</dbReference>
<feature type="domain" description="Myb-like" evidence="7">
    <location>
        <begin position="14"/>
        <end position="65"/>
    </location>
</feature>
<evidence type="ECO:0000256" key="5">
    <source>
        <dbReference type="ARBA" id="ARBA00023163"/>
    </source>
</evidence>
<accession>A0A8X8X323</accession>
<evidence type="ECO:0008006" key="11">
    <source>
        <dbReference type="Google" id="ProtNLM"/>
    </source>
</evidence>
<dbReference type="InterPro" id="IPR017930">
    <property type="entry name" value="Myb_dom"/>
</dbReference>
<dbReference type="Pfam" id="PF00249">
    <property type="entry name" value="Myb_DNA-binding"/>
    <property type="match status" value="2"/>
</dbReference>
<keyword evidence="6" id="KW-0539">Nucleus</keyword>
<dbReference type="InterPro" id="IPR001005">
    <property type="entry name" value="SANT/Myb"/>
</dbReference>
<organism evidence="9">
    <name type="scientific">Salvia splendens</name>
    <name type="common">Scarlet sage</name>
    <dbReference type="NCBI Taxonomy" id="180675"/>
    <lineage>
        <taxon>Eukaryota</taxon>
        <taxon>Viridiplantae</taxon>
        <taxon>Streptophyta</taxon>
        <taxon>Embryophyta</taxon>
        <taxon>Tracheophyta</taxon>
        <taxon>Spermatophyta</taxon>
        <taxon>Magnoliopsida</taxon>
        <taxon>eudicotyledons</taxon>
        <taxon>Gunneridae</taxon>
        <taxon>Pentapetalae</taxon>
        <taxon>asterids</taxon>
        <taxon>lamiids</taxon>
        <taxon>Lamiales</taxon>
        <taxon>Lamiaceae</taxon>
        <taxon>Nepetoideae</taxon>
        <taxon>Mentheae</taxon>
        <taxon>Salviinae</taxon>
        <taxon>Salvia</taxon>
        <taxon>Salvia subgen. Calosphace</taxon>
        <taxon>core Calosphace</taxon>
    </lineage>
</organism>
<dbReference type="InterPro" id="IPR009057">
    <property type="entry name" value="Homeodomain-like_sf"/>
</dbReference>
<dbReference type="GO" id="GO:0000981">
    <property type="term" value="F:DNA-binding transcription factor activity, RNA polymerase II-specific"/>
    <property type="evidence" value="ECO:0007669"/>
    <property type="project" value="TreeGrafter"/>
</dbReference>
<dbReference type="OrthoDB" id="2143914at2759"/>
<name>A0A8X8X323_SALSN</name>
<feature type="domain" description="HTH myb-type" evidence="8">
    <location>
        <begin position="14"/>
        <end position="69"/>
    </location>
</feature>
<dbReference type="PANTHER" id="PTHR45614">
    <property type="entry name" value="MYB PROTEIN-RELATED"/>
    <property type="match status" value="1"/>
</dbReference>
<feature type="domain" description="HTH myb-type" evidence="8">
    <location>
        <begin position="71"/>
        <end position="120"/>
    </location>
</feature>
<dbReference type="AlphaFoldDB" id="A0A8X8X323"/>
<evidence type="ECO:0000313" key="9">
    <source>
        <dbReference type="EMBL" id="KAG6405895.1"/>
    </source>
</evidence>
<dbReference type="CDD" id="cd00167">
    <property type="entry name" value="SANT"/>
    <property type="match status" value="2"/>
</dbReference>
<dbReference type="FunFam" id="1.10.10.60:FF:000060">
    <property type="entry name" value="MYB transcription factor"/>
    <property type="match status" value="1"/>
</dbReference>
<evidence type="ECO:0000256" key="6">
    <source>
        <dbReference type="ARBA" id="ARBA00023242"/>
    </source>
</evidence>
<dbReference type="GO" id="GO:0000978">
    <property type="term" value="F:RNA polymerase II cis-regulatory region sequence-specific DNA binding"/>
    <property type="evidence" value="ECO:0007669"/>
    <property type="project" value="TreeGrafter"/>
</dbReference>
<evidence type="ECO:0000256" key="1">
    <source>
        <dbReference type="ARBA" id="ARBA00004123"/>
    </source>
</evidence>
<feature type="domain" description="Myb-like" evidence="7">
    <location>
        <begin position="66"/>
        <end position="116"/>
    </location>
</feature>
<dbReference type="SMART" id="SM00717">
    <property type="entry name" value="SANT"/>
    <property type="match status" value="2"/>
</dbReference>
<dbReference type="InterPro" id="IPR050560">
    <property type="entry name" value="MYB_TF"/>
</dbReference>
<evidence type="ECO:0000256" key="4">
    <source>
        <dbReference type="ARBA" id="ARBA00023125"/>
    </source>
</evidence>
<keyword evidence="5" id="KW-0804">Transcription</keyword>
<dbReference type="GO" id="GO:0005634">
    <property type="term" value="C:nucleus"/>
    <property type="evidence" value="ECO:0007669"/>
    <property type="project" value="UniProtKB-SubCell"/>
</dbReference>
<keyword evidence="4" id="KW-0238">DNA-binding</keyword>
<dbReference type="Gene3D" id="1.10.10.60">
    <property type="entry name" value="Homeodomain-like"/>
    <property type="match status" value="2"/>
</dbReference>
<sequence>MATLRTSRGASLSRKTCRRWHWTQEEDDLLTSLVQMHGPGKWDQIATHIPGRSGKSCRIRWLNQLHPGVDKKPFSVEEKQRLLVLHRKLGNKWAVIVHYFPGRTDNQVKNQYHILAGTRKSAPFPPRNDPHVPLDNESRGLFQNPSISMVDSHFSGVTSLGTNYHGSAPMVGVMPGLISSSSSVYGMGGYLTQVGTVIPSSFGPRPSYDNSMTSDANSASVGGYEFMDFFRVGLGSSD</sequence>
<dbReference type="PROSITE" id="PS51294">
    <property type="entry name" value="HTH_MYB"/>
    <property type="match status" value="2"/>
</dbReference>
<reference evidence="9" key="2">
    <citation type="submission" date="2020-08" db="EMBL/GenBank/DDBJ databases">
        <title>Plant Genome Project.</title>
        <authorList>
            <person name="Zhang R.-G."/>
        </authorList>
    </citation>
    <scope>NUCLEOTIDE SEQUENCE</scope>
    <source>
        <strain evidence="9">Huo1</strain>
        <tissue evidence="9">Leaf</tissue>
    </source>
</reference>
<dbReference type="EMBL" id="PNBA02000012">
    <property type="protein sequence ID" value="KAG6405895.1"/>
    <property type="molecule type" value="Genomic_DNA"/>
</dbReference>
<gene>
    <name evidence="9" type="ORF">SASPL_133489</name>
</gene>